<dbReference type="FunFam" id="3.30.470.20:FF:000017">
    <property type="entry name" value="Phosphoenolpyruvate synthase"/>
    <property type="match status" value="1"/>
</dbReference>
<evidence type="ECO:0000256" key="2">
    <source>
        <dbReference type="ARBA" id="ARBA00002988"/>
    </source>
</evidence>
<evidence type="ECO:0000256" key="6">
    <source>
        <dbReference type="ARBA" id="ARBA00021623"/>
    </source>
</evidence>
<dbReference type="Gene3D" id="3.20.20.60">
    <property type="entry name" value="Phosphoenolpyruvate-binding domains"/>
    <property type="match status" value="1"/>
</dbReference>
<dbReference type="Proteomes" id="UP000229176">
    <property type="component" value="Unassembled WGS sequence"/>
</dbReference>
<feature type="domain" description="PEP-utilising enzyme mobile" evidence="16">
    <location>
        <begin position="404"/>
        <end position="475"/>
    </location>
</feature>
<dbReference type="InterPro" id="IPR000121">
    <property type="entry name" value="PEP_util_C"/>
</dbReference>
<evidence type="ECO:0000256" key="12">
    <source>
        <dbReference type="ARBA" id="ARBA00022842"/>
    </source>
</evidence>
<dbReference type="InterPro" id="IPR036637">
    <property type="entry name" value="Phosphohistidine_dom_sf"/>
</dbReference>
<feature type="domain" description="Pyruvate phosphate dikinase AMP/ATP-binding" evidence="17">
    <location>
        <begin position="35"/>
        <end position="369"/>
    </location>
</feature>
<protein>
    <recommendedName>
        <fullName evidence="6 15">Phosphoenolpyruvate synthase</fullName>
        <shortName evidence="15">PEP synthase</shortName>
        <ecNumber evidence="5 15">2.7.9.2</ecNumber>
    </recommendedName>
    <alternativeName>
        <fullName evidence="13 15">Pyruvate, water dikinase</fullName>
    </alternativeName>
</protein>
<evidence type="ECO:0000259" key="18">
    <source>
        <dbReference type="Pfam" id="PF02896"/>
    </source>
</evidence>
<evidence type="ECO:0000256" key="9">
    <source>
        <dbReference type="ARBA" id="ARBA00022741"/>
    </source>
</evidence>
<dbReference type="GO" id="GO:0006094">
    <property type="term" value="P:gluconeogenesis"/>
    <property type="evidence" value="ECO:0007669"/>
    <property type="project" value="UniProtKB-UniPathway"/>
</dbReference>
<dbReference type="Gene3D" id="3.50.30.10">
    <property type="entry name" value="Phosphohistidine domain"/>
    <property type="match status" value="1"/>
</dbReference>
<comment type="similarity">
    <text evidence="4 15">Belongs to the PEP-utilizing enzyme family.</text>
</comment>
<dbReference type="Gene3D" id="3.30.1490.20">
    <property type="entry name" value="ATP-grasp fold, A domain"/>
    <property type="match status" value="1"/>
</dbReference>
<dbReference type="InterPro" id="IPR023151">
    <property type="entry name" value="PEP_util_CS"/>
</dbReference>
<dbReference type="GO" id="GO:0008986">
    <property type="term" value="F:pyruvate, water dikinase activity"/>
    <property type="evidence" value="ECO:0007669"/>
    <property type="project" value="UniProtKB-EC"/>
</dbReference>
<organism evidence="19 20">
    <name type="scientific">Candidatus Nomurabacteria bacterium CG22_combo_CG10-13_8_21_14_all_32_8</name>
    <dbReference type="NCBI Taxonomy" id="1974732"/>
    <lineage>
        <taxon>Bacteria</taxon>
        <taxon>Candidatus Nomuraibacteriota</taxon>
    </lineage>
</organism>
<evidence type="ECO:0000313" key="20">
    <source>
        <dbReference type="Proteomes" id="UP000229176"/>
    </source>
</evidence>
<dbReference type="SUPFAM" id="SSF56059">
    <property type="entry name" value="Glutathione synthetase ATP-binding domain-like"/>
    <property type="match status" value="1"/>
</dbReference>
<dbReference type="FunFam" id="3.30.1490.20:FF:000010">
    <property type="entry name" value="Phosphoenolpyruvate synthase"/>
    <property type="match status" value="1"/>
</dbReference>
<dbReference type="PROSITE" id="PS00370">
    <property type="entry name" value="PEP_ENZYMES_PHOS_SITE"/>
    <property type="match status" value="1"/>
</dbReference>
<reference evidence="19 20" key="1">
    <citation type="submission" date="2017-09" db="EMBL/GenBank/DDBJ databases">
        <title>Depth-based differentiation of microbial function through sediment-hosted aquifers and enrichment of novel symbionts in the deep terrestrial subsurface.</title>
        <authorList>
            <person name="Probst A.J."/>
            <person name="Ladd B."/>
            <person name="Jarett J.K."/>
            <person name="Geller-Mcgrath D.E."/>
            <person name="Sieber C.M."/>
            <person name="Emerson J.B."/>
            <person name="Anantharaman K."/>
            <person name="Thomas B.C."/>
            <person name="Malmstrom R."/>
            <person name="Stieglmeier M."/>
            <person name="Klingl A."/>
            <person name="Woyke T."/>
            <person name="Ryan C.M."/>
            <person name="Banfield J.F."/>
        </authorList>
    </citation>
    <scope>NUCLEOTIDE SEQUENCE [LARGE SCALE GENOMIC DNA]</scope>
    <source>
        <strain evidence="19">CG22_combo_CG10-13_8_21_14_all_32_8</strain>
    </source>
</reference>
<evidence type="ECO:0000256" key="8">
    <source>
        <dbReference type="ARBA" id="ARBA00022723"/>
    </source>
</evidence>
<dbReference type="Pfam" id="PF00391">
    <property type="entry name" value="PEP-utilizers"/>
    <property type="match status" value="1"/>
</dbReference>
<comment type="cofactor">
    <cofactor evidence="1 15">
        <name>Mg(2+)</name>
        <dbReference type="ChEBI" id="CHEBI:18420"/>
    </cofactor>
</comment>
<evidence type="ECO:0000313" key="19">
    <source>
        <dbReference type="EMBL" id="PIP68730.1"/>
    </source>
</evidence>
<dbReference type="NCBIfam" id="TIGR01418">
    <property type="entry name" value="PEP_synth"/>
    <property type="match status" value="1"/>
</dbReference>
<dbReference type="InterPro" id="IPR002192">
    <property type="entry name" value="PPDK_AMP/ATP-bd"/>
</dbReference>
<feature type="domain" description="PEP-utilising enzyme C-terminal" evidence="18">
    <location>
        <begin position="496"/>
        <end position="811"/>
    </location>
</feature>
<evidence type="ECO:0000256" key="4">
    <source>
        <dbReference type="ARBA" id="ARBA00007837"/>
    </source>
</evidence>
<dbReference type="GO" id="GO:0046872">
    <property type="term" value="F:metal ion binding"/>
    <property type="evidence" value="ECO:0007669"/>
    <property type="project" value="UniProtKB-KW"/>
</dbReference>
<dbReference type="AlphaFoldDB" id="A0A2H0CHA0"/>
<keyword evidence="9 15" id="KW-0547">Nucleotide-binding</keyword>
<dbReference type="InterPro" id="IPR040442">
    <property type="entry name" value="Pyrv_kinase-like_dom_sf"/>
</dbReference>
<evidence type="ECO:0000259" key="17">
    <source>
        <dbReference type="Pfam" id="PF01326"/>
    </source>
</evidence>
<evidence type="ECO:0000256" key="14">
    <source>
        <dbReference type="ARBA" id="ARBA00047700"/>
    </source>
</evidence>
<comment type="catalytic activity">
    <reaction evidence="14 15">
        <text>pyruvate + ATP + H2O = phosphoenolpyruvate + AMP + phosphate + 2 H(+)</text>
        <dbReference type="Rhea" id="RHEA:11364"/>
        <dbReference type="ChEBI" id="CHEBI:15361"/>
        <dbReference type="ChEBI" id="CHEBI:15377"/>
        <dbReference type="ChEBI" id="CHEBI:15378"/>
        <dbReference type="ChEBI" id="CHEBI:30616"/>
        <dbReference type="ChEBI" id="CHEBI:43474"/>
        <dbReference type="ChEBI" id="CHEBI:58702"/>
        <dbReference type="ChEBI" id="CHEBI:456215"/>
        <dbReference type="EC" id="2.7.9.2"/>
    </reaction>
</comment>
<dbReference type="InterPro" id="IPR013815">
    <property type="entry name" value="ATP_grasp_subdomain_1"/>
</dbReference>
<evidence type="ECO:0000256" key="13">
    <source>
        <dbReference type="ARBA" id="ARBA00033470"/>
    </source>
</evidence>
<dbReference type="InterPro" id="IPR006319">
    <property type="entry name" value="PEP_synth"/>
</dbReference>
<evidence type="ECO:0000256" key="15">
    <source>
        <dbReference type="PIRNR" id="PIRNR000854"/>
    </source>
</evidence>
<evidence type="ECO:0000256" key="5">
    <source>
        <dbReference type="ARBA" id="ARBA00011996"/>
    </source>
</evidence>
<evidence type="ECO:0000259" key="16">
    <source>
        <dbReference type="Pfam" id="PF00391"/>
    </source>
</evidence>
<comment type="pathway">
    <text evidence="3 15">Carbohydrate biosynthesis; gluconeogenesis.</text>
</comment>
<dbReference type="PIRSF" id="PIRSF000854">
    <property type="entry name" value="PEP_synthase"/>
    <property type="match status" value="1"/>
</dbReference>
<keyword evidence="11 15" id="KW-0067">ATP-binding</keyword>
<gene>
    <name evidence="19" type="ORF">COW91_03275</name>
</gene>
<evidence type="ECO:0000256" key="10">
    <source>
        <dbReference type="ARBA" id="ARBA00022777"/>
    </source>
</evidence>
<accession>A0A2H0CHA0</accession>
<keyword evidence="8 15" id="KW-0479">Metal-binding</keyword>
<dbReference type="Pfam" id="PF02896">
    <property type="entry name" value="PEP-utilizers_C"/>
    <property type="match status" value="1"/>
</dbReference>
<sequence>MIKEKKEPARNAFSIADAGGDFVKWYSEVGIDDVPSVGGKNAALGEMYANLVPLGVNIPDGFALTADAYRHFFKDTGLDKSIKEILSDLNTRDIRNLQIRGKKVREAILKASLPQDLQDVITKSYAELGKKYGENSDVAVRSSATAEDLPGASFAGQQETYLNIKGIEDVLVATKKCIASLFTDRAISYRADKGFSHFDAALSVGIQRMVRSDLSSSGVAFTIDTETGFDKVILINGIYGLGEFIVQGKVIPDEFIIFKPTLENGSKNPIIGKNIGKKNIKLIYAKNGTKEAKVSPQEQQKFCITNEEAVKLAKWCLQIEKYFSKKHNRYQPMDIEWAKDGRTGELFIVQARPETVVSGQDKNILKEYQLEKTSKILVEGIAVGSKIGAGKVHILNSAKNISSFKKGEVLVTQITDPDWEPIMKIASAIVTDKGGRTSHAAIVSRELGIPCIVGSNNATKVLKNGQDVTVDASGGQVGKVYIGILPFKVKEQRLDNIPKINTKIMVNIGSPDEAFKSCHLPVQGVGLGRLEFIIASHIRLHPNVLIDYDKLKKGKKTIAIKKVLKEVEDLTSQYKDKKDYYIEKLALGIAKICATFYPLKVIIRFSDFKTNEYNTLIGGELYEPKEENPMLGWRGASRYYDPKFKEAFSLECKAMKIVREDMGLSNVIPMIPFCRTPEEGKKVIEVMKEYGLDRAKDKELKIYVMCEIPSNILLADEFLDIFDGMSIGSNDLTQLTLGLDRDSGIVTHIANENNSSVKKLVADIIHKCKEKEKYIGICGQAPSDYPEFAQFLVDEGIESMSLNPDTVIKIIMALGEKSNKKV</sequence>
<dbReference type="PANTHER" id="PTHR43030:SF1">
    <property type="entry name" value="PHOSPHOENOLPYRUVATE SYNTHASE"/>
    <property type="match status" value="1"/>
</dbReference>
<dbReference type="NCBIfam" id="NF005057">
    <property type="entry name" value="PRK06464.1"/>
    <property type="match status" value="1"/>
</dbReference>
<keyword evidence="12 15" id="KW-0460">Magnesium</keyword>
<dbReference type="InterPro" id="IPR015813">
    <property type="entry name" value="Pyrv/PenolPyrv_kinase-like_dom"/>
</dbReference>
<comment type="caution">
    <text evidence="19">The sequence shown here is derived from an EMBL/GenBank/DDBJ whole genome shotgun (WGS) entry which is preliminary data.</text>
</comment>
<dbReference type="EMBL" id="PCTI01000055">
    <property type="protein sequence ID" value="PIP68730.1"/>
    <property type="molecule type" value="Genomic_DNA"/>
</dbReference>
<dbReference type="SUPFAM" id="SSF51621">
    <property type="entry name" value="Phosphoenolpyruvate/pyruvate domain"/>
    <property type="match status" value="1"/>
</dbReference>
<dbReference type="PROSITE" id="PS00742">
    <property type="entry name" value="PEP_ENZYMES_2"/>
    <property type="match status" value="1"/>
</dbReference>
<dbReference type="Gene3D" id="3.30.470.20">
    <property type="entry name" value="ATP-grasp fold, B domain"/>
    <property type="match status" value="1"/>
</dbReference>
<keyword evidence="10 15" id="KW-0418">Kinase</keyword>
<name>A0A2H0CHA0_9BACT</name>
<dbReference type="InterPro" id="IPR008279">
    <property type="entry name" value="PEP-util_enz_mobile_dom"/>
</dbReference>
<dbReference type="InterPro" id="IPR018274">
    <property type="entry name" value="PEP_util_AS"/>
</dbReference>
<proteinExistence type="inferred from homology"/>
<dbReference type="Pfam" id="PF01326">
    <property type="entry name" value="PPDK_N"/>
    <property type="match status" value="1"/>
</dbReference>
<evidence type="ECO:0000256" key="3">
    <source>
        <dbReference type="ARBA" id="ARBA00004742"/>
    </source>
</evidence>
<dbReference type="PANTHER" id="PTHR43030">
    <property type="entry name" value="PHOSPHOENOLPYRUVATE SYNTHASE"/>
    <property type="match status" value="1"/>
</dbReference>
<keyword evidence="7 15" id="KW-0808">Transferase</keyword>
<dbReference type="SUPFAM" id="SSF52009">
    <property type="entry name" value="Phosphohistidine domain"/>
    <property type="match status" value="1"/>
</dbReference>
<comment type="function">
    <text evidence="2 15">Catalyzes the phosphorylation of pyruvate to phosphoenolpyruvate.</text>
</comment>
<keyword evidence="19" id="KW-0670">Pyruvate</keyword>
<evidence type="ECO:0000256" key="1">
    <source>
        <dbReference type="ARBA" id="ARBA00001946"/>
    </source>
</evidence>
<dbReference type="GO" id="GO:0005524">
    <property type="term" value="F:ATP binding"/>
    <property type="evidence" value="ECO:0007669"/>
    <property type="project" value="UniProtKB-KW"/>
</dbReference>
<evidence type="ECO:0000256" key="11">
    <source>
        <dbReference type="ARBA" id="ARBA00022840"/>
    </source>
</evidence>
<dbReference type="UniPathway" id="UPA00138"/>
<dbReference type="EC" id="2.7.9.2" evidence="5 15"/>
<evidence type="ECO:0000256" key="7">
    <source>
        <dbReference type="ARBA" id="ARBA00022679"/>
    </source>
</evidence>